<dbReference type="GO" id="GO:0005886">
    <property type="term" value="C:plasma membrane"/>
    <property type="evidence" value="ECO:0007669"/>
    <property type="project" value="UniProtKB-SubCell"/>
</dbReference>
<evidence type="ECO:0000313" key="15">
    <source>
        <dbReference type="Proteomes" id="UP001168478"/>
    </source>
</evidence>
<dbReference type="GO" id="GO:0062054">
    <property type="term" value="F:fluoride channel activity"/>
    <property type="evidence" value="ECO:0007669"/>
    <property type="project" value="UniProtKB-UniRule"/>
</dbReference>
<evidence type="ECO:0000313" key="14">
    <source>
        <dbReference type="Proteomes" id="UP001167831"/>
    </source>
</evidence>
<comment type="caution">
    <text evidence="13">The sequence shown here is derived from an EMBL/GenBank/DDBJ whole genome shotgun (WGS) entry which is preliminary data.</text>
</comment>
<keyword evidence="5 11" id="KW-1133">Transmembrane helix</keyword>
<evidence type="ECO:0000256" key="11">
    <source>
        <dbReference type="HAMAP-Rule" id="MF_00454"/>
    </source>
</evidence>
<evidence type="ECO:0000256" key="1">
    <source>
        <dbReference type="ARBA" id="ARBA00004651"/>
    </source>
</evidence>
<evidence type="ECO:0000256" key="3">
    <source>
        <dbReference type="ARBA" id="ARBA00022519"/>
    </source>
</evidence>
<reference evidence="13" key="1">
    <citation type="submission" date="2023-06" db="EMBL/GenBank/DDBJ databases">
        <authorList>
            <person name="Zeman M."/>
            <person name="Kubasova T."/>
            <person name="Jahodarova E."/>
            <person name="Nykrynova M."/>
            <person name="Rychlik I."/>
        </authorList>
    </citation>
    <scope>NUCLEOTIDE SEQUENCE</scope>
    <source>
        <strain evidence="13">ET15</strain>
        <strain evidence="12">ET37</strain>
    </source>
</reference>
<feature type="transmembrane region" description="Helical" evidence="11">
    <location>
        <begin position="33"/>
        <end position="56"/>
    </location>
</feature>
<evidence type="ECO:0000256" key="9">
    <source>
        <dbReference type="ARBA" id="ARBA00035120"/>
    </source>
</evidence>
<comment type="similarity">
    <text evidence="9 11">Belongs to the fluoride channel Fluc/FEX (TC 1.A.43) family.</text>
</comment>
<dbReference type="EMBL" id="JAUEIE010000003">
    <property type="protein sequence ID" value="MDN0022387.1"/>
    <property type="molecule type" value="Genomic_DNA"/>
</dbReference>
<dbReference type="Proteomes" id="UP001168478">
    <property type="component" value="Unassembled WGS sequence"/>
</dbReference>
<evidence type="ECO:0000256" key="4">
    <source>
        <dbReference type="ARBA" id="ARBA00022692"/>
    </source>
</evidence>
<dbReference type="AlphaFoldDB" id="A0AAW7JVI7"/>
<keyword evidence="14" id="KW-1185">Reference proteome</keyword>
<evidence type="ECO:0000256" key="10">
    <source>
        <dbReference type="ARBA" id="ARBA00035585"/>
    </source>
</evidence>
<dbReference type="GO" id="GO:0046872">
    <property type="term" value="F:metal ion binding"/>
    <property type="evidence" value="ECO:0007669"/>
    <property type="project" value="UniProtKB-KW"/>
</dbReference>
<keyword evidence="11" id="KW-0915">Sodium</keyword>
<feature type="binding site" evidence="11">
    <location>
        <position position="76"/>
    </location>
    <ligand>
        <name>Na(+)</name>
        <dbReference type="ChEBI" id="CHEBI:29101"/>
        <note>structural</note>
    </ligand>
</feature>
<comment type="activity regulation">
    <text evidence="11">Na(+) is not transported, but it plays an essential structural role and its presence is essential for fluoride channel function.</text>
</comment>
<evidence type="ECO:0000313" key="13">
    <source>
        <dbReference type="EMBL" id="MDN0024986.1"/>
    </source>
</evidence>
<feature type="binding site" evidence="11">
    <location>
        <position position="79"/>
    </location>
    <ligand>
        <name>Na(+)</name>
        <dbReference type="ChEBI" id="CHEBI:29101"/>
        <note>structural</note>
    </ligand>
</feature>
<keyword evidence="6 11" id="KW-0406">Ion transport</keyword>
<dbReference type="Pfam" id="PF02537">
    <property type="entry name" value="CRCB"/>
    <property type="match status" value="1"/>
</dbReference>
<keyword evidence="7 11" id="KW-0472">Membrane</keyword>
<dbReference type="EMBL" id="JAUEIF010000003">
    <property type="protein sequence ID" value="MDN0024986.1"/>
    <property type="molecule type" value="Genomic_DNA"/>
</dbReference>
<dbReference type="PANTHER" id="PTHR28259">
    <property type="entry name" value="FLUORIDE EXPORT PROTEIN 1-RELATED"/>
    <property type="match status" value="1"/>
</dbReference>
<dbReference type="Proteomes" id="UP001167831">
    <property type="component" value="Unassembled WGS sequence"/>
</dbReference>
<evidence type="ECO:0000256" key="8">
    <source>
        <dbReference type="ARBA" id="ARBA00023303"/>
    </source>
</evidence>
<sequence>MLRVLLFIGAGSFAGGVARYLLSHTVQTGVASGFPWGTMVVNVLGCFVIGLLNALFERGHVMNTDLRMFLTTGFCGGFTTFSTFMQENCTLLSDGRFVHFSLYSILSFALGLFAAFAGQFVVKAV</sequence>
<dbReference type="GO" id="GO:0140114">
    <property type="term" value="P:cellular detoxification of fluoride"/>
    <property type="evidence" value="ECO:0007669"/>
    <property type="project" value="UniProtKB-UniRule"/>
</dbReference>
<gene>
    <name evidence="11 13" type="primary">crcB</name>
    <name evidence="11" type="synonym">fluC</name>
    <name evidence="12" type="ORF">QVN81_05030</name>
    <name evidence="13" type="ORF">QVN84_05565</name>
</gene>
<evidence type="ECO:0000256" key="7">
    <source>
        <dbReference type="ARBA" id="ARBA00023136"/>
    </source>
</evidence>
<evidence type="ECO:0000256" key="5">
    <source>
        <dbReference type="ARBA" id="ARBA00022989"/>
    </source>
</evidence>
<dbReference type="NCBIfam" id="TIGR00494">
    <property type="entry name" value="crcB"/>
    <property type="match status" value="1"/>
</dbReference>
<comment type="subcellular location">
    <subcellularLocation>
        <location evidence="1 11">Cell membrane</location>
        <topology evidence="1 11">Multi-pass membrane protein</topology>
    </subcellularLocation>
</comment>
<comment type="catalytic activity">
    <reaction evidence="10">
        <text>fluoride(in) = fluoride(out)</text>
        <dbReference type="Rhea" id="RHEA:76159"/>
        <dbReference type="ChEBI" id="CHEBI:17051"/>
    </reaction>
    <physiologicalReaction direction="left-to-right" evidence="10">
        <dbReference type="Rhea" id="RHEA:76160"/>
    </physiologicalReaction>
</comment>
<evidence type="ECO:0000256" key="6">
    <source>
        <dbReference type="ARBA" id="ARBA00023065"/>
    </source>
</evidence>
<comment type="function">
    <text evidence="11">Fluoride-specific ion channel. Important for reducing fluoride concentration in the cell, thus reducing its toxicity.</text>
</comment>
<keyword evidence="11" id="KW-0813">Transport</keyword>
<dbReference type="RefSeq" id="WP_289824947.1">
    <property type="nucleotide sequence ID" value="NZ_JAUEIE010000003.1"/>
</dbReference>
<dbReference type="HAMAP" id="MF_00454">
    <property type="entry name" value="FluC"/>
    <property type="match status" value="1"/>
</dbReference>
<dbReference type="InterPro" id="IPR003691">
    <property type="entry name" value="FluC"/>
</dbReference>
<evidence type="ECO:0000313" key="12">
    <source>
        <dbReference type="EMBL" id="MDN0022387.1"/>
    </source>
</evidence>
<proteinExistence type="inferred from homology"/>
<keyword evidence="3" id="KW-0997">Cell inner membrane</keyword>
<evidence type="ECO:0000256" key="2">
    <source>
        <dbReference type="ARBA" id="ARBA00022475"/>
    </source>
</evidence>
<organism evidence="13 15">
    <name type="scientific">Leyella lascolaii</name>
    <dbReference type="NCBI Taxonomy" id="1776379"/>
    <lineage>
        <taxon>Bacteria</taxon>
        <taxon>Pseudomonadati</taxon>
        <taxon>Bacteroidota</taxon>
        <taxon>Bacteroidia</taxon>
        <taxon>Bacteroidales</taxon>
        <taxon>Prevotellaceae</taxon>
        <taxon>Leyella</taxon>
    </lineage>
</organism>
<reference evidence="13" key="2">
    <citation type="submission" date="2023-08" db="EMBL/GenBank/DDBJ databases">
        <title>Identification and characterization of horizontal gene transfer across gut microbiota members of farm animals based on homology search.</title>
        <authorList>
            <person name="Schwarzerova J."/>
            <person name="Nykrynova M."/>
            <person name="Jureckova K."/>
            <person name="Cejkova D."/>
            <person name="Rychlik I."/>
        </authorList>
    </citation>
    <scope>NUCLEOTIDE SEQUENCE</scope>
    <source>
        <strain evidence="13">ET15</strain>
        <strain evidence="12">ET37</strain>
    </source>
</reference>
<keyword evidence="11" id="KW-0479">Metal-binding</keyword>
<accession>A0AAW7JVI7</accession>
<feature type="transmembrane region" description="Helical" evidence="11">
    <location>
        <begin position="68"/>
        <end position="85"/>
    </location>
</feature>
<keyword evidence="4 11" id="KW-0812">Transmembrane</keyword>
<keyword evidence="8 11" id="KW-0407">Ion channel</keyword>
<name>A0AAW7JVI7_9BACT</name>
<dbReference type="PANTHER" id="PTHR28259:SF1">
    <property type="entry name" value="FLUORIDE EXPORT PROTEIN 1-RELATED"/>
    <property type="match status" value="1"/>
</dbReference>
<keyword evidence="2 11" id="KW-1003">Cell membrane</keyword>
<feature type="transmembrane region" description="Helical" evidence="11">
    <location>
        <begin position="97"/>
        <end position="122"/>
    </location>
</feature>
<protein>
    <recommendedName>
        <fullName evidence="11">Fluoride-specific ion channel FluC</fullName>
    </recommendedName>
</protein>